<dbReference type="Proteomes" id="UP000664628">
    <property type="component" value="Unassembled WGS sequence"/>
</dbReference>
<evidence type="ECO:0000313" key="4">
    <source>
        <dbReference type="EMBL" id="MBO0953162.1"/>
    </source>
</evidence>
<evidence type="ECO:0000313" key="5">
    <source>
        <dbReference type="Proteomes" id="UP000664628"/>
    </source>
</evidence>
<dbReference type="Pfam" id="PF00942">
    <property type="entry name" value="CBM_3"/>
    <property type="match status" value="2"/>
</dbReference>
<dbReference type="InterPro" id="IPR036966">
    <property type="entry name" value="CBM3_sf"/>
</dbReference>
<keyword evidence="5" id="KW-1185">Reference proteome</keyword>
<feature type="domain" description="CBM3" evidence="3">
    <location>
        <begin position="628"/>
        <end position="775"/>
    </location>
</feature>
<dbReference type="InterPro" id="IPR008965">
    <property type="entry name" value="CBM2/CBM3_carb-bd_dom_sf"/>
</dbReference>
<dbReference type="EMBL" id="JAFMYW010000022">
    <property type="protein sequence ID" value="MBO0953162.1"/>
    <property type="molecule type" value="Genomic_DNA"/>
</dbReference>
<accession>A0ABS3JW84</accession>
<dbReference type="SMART" id="SM01067">
    <property type="entry name" value="CBM_3"/>
    <property type="match status" value="2"/>
</dbReference>
<feature type="domain" description="Ig-like" evidence="2">
    <location>
        <begin position="285"/>
        <end position="360"/>
    </location>
</feature>
<dbReference type="PROSITE" id="PS50835">
    <property type="entry name" value="IG_LIKE"/>
    <property type="match status" value="1"/>
</dbReference>
<dbReference type="InterPro" id="IPR001956">
    <property type="entry name" value="CBM3"/>
</dbReference>
<dbReference type="InterPro" id="IPR036179">
    <property type="entry name" value="Ig-like_dom_sf"/>
</dbReference>
<feature type="domain" description="CBM3" evidence="3">
    <location>
        <begin position="459"/>
        <end position="625"/>
    </location>
</feature>
<sequence length="874" mass="89123">MRLLYTFYQQSPLLLVLFLLAGLSGRAQNGGVTTTQSFTYTGQIETWTVPAGVTSLTIEARGAEGGFGPLIFGGDPNELRPAGKGALIQGTVSVSGGQVLKILVGQKSPNRNGGGGGSFVTTIDNAPLLIAGGGGGSGSQPDQATKDGQTGRTGGANGGSNGQGGKAINGAAAGGGGLLTDGISSTVNGNGETSQGGKAFVNGGAGSRNNDSFGLGGFGGGGSGTGVGSGGGGGGYSGGGGGGGSTGPGGGGASYYEPSTLLSAVAGANTGNGQVIITYVVPSCPPLTITRQPASASTVCAGSPVSTFVTVDGSPTTYQWYRGSTLLSNQTSATLTLASAQAGDAGSYSVVVSSDCRSLTSTAFNLTVNPLPPAPTLLTQSGQSYPGGQSSVSVDVNSGNVNLVVGGCNGTISWRGPNGSSGNSSPITVATDQVGQFVYMASCTVNGCASPAASATVTVQARLSVLHRDVDNYADNNAVQPLLQLQNNGTGPLPYSALTLRYYLTVEGDSPLSNLFVNYAQVGNQNVRLQYVSLVPVRVDASAMPLPPARQGATGYVEVSFTPAAGSLAPGANSGNLQLYFAKADYGALNELDDYSYAQLRDQLVNNPRITAYYNGTLVAGTEPGEVAANLAVQALTESKNGPSANQINTYLVIRNTGNVAIPYSSLRARYYFNSDNNQTARVELDEGAAAVRVVKLPAPAGGADSYIEVRYTDQGLLMPGSSTGRVRYRVLRSDDGRFDQTNDYSYQERPEALSPNNRVTVLVFNRLTWGTPPAGAPARIGVSQEPGSGLKVDVLGNPLRDELVRVEISGSGSEPLQLQLINAQGRVITTRQIATPQPTEQQEFSVAGQGPGVLLLQVSTPTQRQTVRVLKAE</sequence>
<dbReference type="SUPFAM" id="SSF48726">
    <property type="entry name" value="Immunoglobulin"/>
    <property type="match status" value="1"/>
</dbReference>
<evidence type="ECO:0000259" key="2">
    <source>
        <dbReference type="PROSITE" id="PS50835"/>
    </source>
</evidence>
<dbReference type="SUPFAM" id="SSF49384">
    <property type="entry name" value="Carbohydrate-binding domain"/>
    <property type="match status" value="2"/>
</dbReference>
<gene>
    <name evidence="4" type="ORF">J2I46_31610</name>
</gene>
<feature type="compositionally biased region" description="Gly residues" evidence="1">
    <location>
        <begin position="151"/>
        <end position="168"/>
    </location>
</feature>
<protein>
    <recommendedName>
        <fullName evidence="6">Ig-like domain-containing protein</fullName>
    </recommendedName>
</protein>
<feature type="compositionally biased region" description="Polar residues" evidence="1">
    <location>
        <begin position="184"/>
        <end position="196"/>
    </location>
</feature>
<comment type="caution">
    <text evidence="4">The sequence shown here is derived from an EMBL/GenBank/DDBJ whole genome shotgun (WGS) entry which is preliminary data.</text>
</comment>
<proteinExistence type="predicted"/>
<dbReference type="PROSITE" id="PS51172">
    <property type="entry name" value="CBM3"/>
    <property type="match status" value="2"/>
</dbReference>
<name>A0ABS3JW84_9BACT</name>
<dbReference type="RefSeq" id="WP_262898077.1">
    <property type="nucleotide sequence ID" value="NZ_JAFMYW010000022.1"/>
</dbReference>
<dbReference type="Gene3D" id="2.60.40.10">
    <property type="entry name" value="Immunoglobulins"/>
    <property type="match status" value="1"/>
</dbReference>
<dbReference type="InterPro" id="IPR007110">
    <property type="entry name" value="Ig-like_dom"/>
</dbReference>
<evidence type="ECO:0008006" key="6">
    <source>
        <dbReference type="Google" id="ProtNLM"/>
    </source>
</evidence>
<reference evidence="4 5" key="1">
    <citation type="submission" date="2021-03" db="EMBL/GenBank/DDBJ databases">
        <title>Fibrella sp. HMF5405 genome sequencing and assembly.</title>
        <authorList>
            <person name="Kang H."/>
            <person name="Kim H."/>
            <person name="Bae S."/>
            <person name="Joh K."/>
        </authorList>
    </citation>
    <scope>NUCLEOTIDE SEQUENCE [LARGE SCALE GENOMIC DNA]</scope>
    <source>
        <strain evidence="4 5">HMF5405</strain>
    </source>
</reference>
<evidence type="ECO:0000259" key="3">
    <source>
        <dbReference type="PROSITE" id="PS51172"/>
    </source>
</evidence>
<feature type="region of interest" description="Disordered" evidence="1">
    <location>
        <begin position="130"/>
        <end position="168"/>
    </location>
</feature>
<organism evidence="4 5">
    <name type="scientific">Fibrella forsythiae</name>
    <dbReference type="NCBI Taxonomy" id="2817061"/>
    <lineage>
        <taxon>Bacteria</taxon>
        <taxon>Pseudomonadati</taxon>
        <taxon>Bacteroidota</taxon>
        <taxon>Cytophagia</taxon>
        <taxon>Cytophagales</taxon>
        <taxon>Spirosomataceae</taxon>
        <taxon>Fibrella</taxon>
    </lineage>
</organism>
<dbReference type="Gene3D" id="2.60.40.710">
    <property type="entry name" value="Endoglucanase-like"/>
    <property type="match status" value="2"/>
</dbReference>
<dbReference type="InterPro" id="IPR013783">
    <property type="entry name" value="Ig-like_fold"/>
</dbReference>
<feature type="region of interest" description="Disordered" evidence="1">
    <location>
        <begin position="184"/>
        <end position="204"/>
    </location>
</feature>
<evidence type="ECO:0000256" key="1">
    <source>
        <dbReference type="SAM" id="MobiDB-lite"/>
    </source>
</evidence>